<dbReference type="OrthoDB" id="378564at2759"/>
<keyword evidence="5 7" id="KW-0472">Membrane</keyword>
<keyword evidence="3 7" id="KW-0812">Transmembrane</keyword>
<evidence type="ECO:0000256" key="7">
    <source>
        <dbReference type="SAM" id="Phobius"/>
    </source>
</evidence>
<reference evidence="8 9" key="1">
    <citation type="submission" date="2020-11" db="EMBL/GenBank/DDBJ databases">
        <title>Kefir isolates.</title>
        <authorList>
            <person name="Marcisauskas S."/>
            <person name="Kim Y."/>
            <person name="Blasche S."/>
        </authorList>
    </citation>
    <scope>NUCLEOTIDE SEQUENCE [LARGE SCALE GENOMIC DNA]</scope>
    <source>
        <strain evidence="8 9">KR</strain>
    </source>
</reference>
<dbReference type="AlphaFoldDB" id="A0A9P6W771"/>
<feature type="region of interest" description="Disordered" evidence="6">
    <location>
        <begin position="52"/>
        <end position="81"/>
    </location>
</feature>
<evidence type="ECO:0000256" key="4">
    <source>
        <dbReference type="ARBA" id="ARBA00022989"/>
    </source>
</evidence>
<proteinExistence type="inferred from homology"/>
<feature type="transmembrane region" description="Helical" evidence="7">
    <location>
        <begin position="365"/>
        <end position="386"/>
    </location>
</feature>
<feature type="compositionally biased region" description="Basic and acidic residues" evidence="6">
    <location>
        <begin position="639"/>
        <end position="656"/>
    </location>
</feature>
<feature type="transmembrane region" description="Helical" evidence="7">
    <location>
        <begin position="398"/>
        <end position="421"/>
    </location>
</feature>
<comment type="similarity">
    <text evidence="2">Belongs to the CLPTM1 family.</text>
</comment>
<organism evidence="8 9">
    <name type="scientific">Rhodotorula mucilaginosa</name>
    <name type="common">Yeast</name>
    <name type="synonym">Rhodotorula rubra</name>
    <dbReference type="NCBI Taxonomy" id="5537"/>
    <lineage>
        <taxon>Eukaryota</taxon>
        <taxon>Fungi</taxon>
        <taxon>Dikarya</taxon>
        <taxon>Basidiomycota</taxon>
        <taxon>Pucciniomycotina</taxon>
        <taxon>Microbotryomycetes</taxon>
        <taxon>Sporidiobolales</taxon>
        <taxon>Sporidiobolaceae</taxon>
        <taxon>Rhodotorula</taxon>
    </lineage>
</organism>
<dbReference type="PANTHER" id="PTHR21347">
    <property type="entry name" value="CLEFT LIP AND PALATE ASSOCIATED TRANSMEMBRANE PROTEIN-RELATED"/>
    <property type="match status" value="1"/>
</dbReference>
<evidence type="ECO:0008006" key="10">
    <source>
        <dbReference type="Google" id="ProtNLM"/>
    </source>
</evidence>
<evidence type="ECO:0000256" key="6">
    <source>
        <dbReference type="SAM" id="MobiDB-lite"/>
    </source>
</evidence>
<gene>
    <name evidence="8" type="ORF">C6P46_001230</name>
</gene>
<feature type="region of interest" description="Disordered" evidence="6">
    <location>
        <begin position="211"/>
        <end position="232"/>
    </location>
</feature>
<dbReference type="GO" id="GO:0012505">
    <property type="term" value="C:endomembrane system"/>
    <property type="evidence" value="ECO:0007669"/>
    <property type="project" value="TreeGrafter"/>
</dbReference>
<feature type="region of interest" description="Disordered" evidence="6">
    <location>
        <begin position="627"/>
        <end position="656"/>
    </location>
</feature>
<name>A0A9P6W771_RHOMI</name>
<dbReference type="Proteomes" id="UP000777482">
    <property type="component" value="Unassembled WGS sequence"/>
</dbReference>
<evidence type="ECO:0000313" key="9">
    <source>
        <dbReference type="Proteomes" id="UP000777482"/>
    </source>
</evidence>
<dbReference type="InterPro" id="IPR008429">
    <property type="entry name" value="CLPTM1"/>
</dbReference>
<evidence type="ECO:0000256" key="2">
    <source>
        <dbReference type="ARBA" id="ARBA00009310"/>
    </source>
</evidence>
<dbReference type="PANTHER" id="PTHR21347:SF0">
    <property type="entry name" value="LIPID SCRAMBLASE CLPTM1L"/>
    <property type="match status" value="1"/>
</dbReference>
<keyword evidence="4 7" id="KW-1133">Transmembrane helix</keyword>
<protein>
    <recommendedName>
        <fullName evidence="10">Cleft lip and palate associated transmembrane protein</fullName>
    </recommendedName>
</protein>
<feature type="region of interest" description="Disordered" evidence="6">
    <location>
        <begin position="1"/>
        <end position="20"/>
    </location>
</feature>
<comment type="caution">
    <text evidence="8">The sequence shown here is derived from an EMBL/GenBank/DDBJ whole genome shotgun (WGS) entry which is preliminary data.</text>
</comment>
<dbReference type="Pfam" id="PF05602">
    <property type="entry name" value="CLPTM1"/>
    <property type="match status" value="1"/>
</dbReference>
<evidence type="ECO:0000256" key="1">
    <source>
        <dbReference type="ARBA" id="ARBA00004141"/>
    </source>
</evidence>
<dbReference type="EMBL" id="PUHQ01000013">
    <property type="protein sequence ID" value="KAG0664634.1"/>
    <property type="molecule type" value="Genomic_DNA"/>
</dbReference>
<evidence type="ECO:0000313" key="8">
    <source>
        <dbReference type="EMBL" id="KAG0664634.1"/>
    </source>
</evidence>
<accession>A0A9P6W771</accession>
<feature type="transmembrane region" description="Helical" evidence="7">
    <location>
        <begin position="489"/>
        <end position="511"/>
    </location>
</feature>
<dbReference type="GO" id="GO:0016020">
    <property type="term" value="C:membrane"/>
    <property type="evidence" value="ECO:0007669"/>
    <property type="project" value="UniProtKB-SubCell"/>
</dbReference>
<sequence>MATPAAAPAAAPPAADPQDAARGVVPILKQVALGYIGVQAIQYFLGTKVKPPSPPPTAQPILDNAAPPAGPASAVNAPAQAGAEQQRLPAVVPVWAPKSTLDVALKLSTDEDPLNVDLRDQTLPGVTWEGIEYASGKWNRVWETEWNVPESVQNNASLYLDAFITQSGKSPVRGDPTYPGDGDVLHVRKPLTRYQTQRKVRAVKNLLTGKSDKEKAEAEAAQQAEDEKEETEEEWKARPIVSFYHPNVTLDLVVDSGAIELAKTPPPVRSHIHIARDGAKTYDNKQAYFPIVFPNDFWLLSSHMNPINSTVSRLPLRVEMKPTSLFKFQIQSSLSDSFAKQSEGMSGGMAQLDEIKRILVETNPLLLVTTLVVSLLHMLFEFLAFTSDVSHWRNKKELVGVSIRTILTNVFTQAVILLYLIDSSEETNATILFSSAIGLAIEAWKITKAVDVKVIKSTAGSSLPYKLSIKDKHVLSEDEKKTQEFDKLAFRYVAWCGAPILFGWTIYSLLYQQHRSTYSFVIQTLTSFLQWFGFCQLIPQLIINYKLKSVAHIPMKAMGYKVLSTVIDDFFSFIIKMPLLHRLACFRDDVVFLILLYQMWIYKVDPTRENEYGQKLSKEEAEKLLQQQNADKANAPAKEAGEEKKEPKIKETKKNK</sequence>
<evidence type="ECO:0000256" key="3">
    <source>
        <dbReference type="ARBA" id="ARBA00022692"/>
    </source>
</evidence>
<comment type="subcellular location">
    <subcellularLocation>
        <location evidence="1">Membrane</location>
        <topology evidence="1">Multi-pass membrane protein</topology>
    </subcellularLocation>
</comment>
<keyword evidence="9" id="KW-1185">Reference proteome</keyword>
<evidence type="ECO:0000256" key="5">
    <source>
        <dbReference type="ARBA" id="ARBA00023136"/>
    </source>
</evidence>